<comment type="caution">
    <text evidence="1">The sequence shown here is derived from an EMBL/GenBank/DDBJ whole genome shotgun (WGS) entry which is preliminary data.</text>
</comment>
<protein>
    <submittedName>
        <fullName evidence="1">Phage tail tube protein FII</fullName>
    </submittedName>
</protein>
<dbReference type="AlphaFoldDB" id="A0A150HLC1"/>
<reference evidence="1 2" key="1">
    <citation type="journal article" date="2016" name="Sci. Rep.">
        <title>Genomic and phenotypic characterization of the species Acinetobacter venetianus.</title>
        <authorList>
            <person name="Fondi M."/>
            <person name="Maida I."/>
            <person name="Perrin E."/>
            <person name="Orlandini V."/>
            <person name="La Torre L."/>
            <person name="Bosi E."/>
            <person name="Negroni A."/>
            <person name="Zanaroli G."/>
            <person name="Fava F."/>
            <person name="Decorosi F."/>
            <person name="Giovannetti L."/>
            <person name="Viti C."/>
            <person name="Vaneechoutte M."/>
            <person name="Dijkshoorn L."/>
            <person name="Fani R."/>
        </authorList>
    </citation>
    <scope>NUCLEOTIDE SEQUENCE [LARGE SCALE GENOMIC DNA]</scope>
    <source>
        <strain evidence="1 2">LUH5627</strain>
    </source>
</reference>
<dbReference type="Pfam" id="PF04985">
    <property type="entry name" value="Phage_tube"/>
    <property type="match status" value="1"/>
</dbReference>
<name>A0A150HLC1_9GAMM</name>
<dbReference type="InterPro" id="IPR006498">
    <property type="entry name" value="Tail_tube"/>
</dbReference>
<dbReference type="Proteomes" id="UP000075680">
    <property type="component" value="Unassembled WGS sequence"/>
</dbReference>
<gene>
    <name evidence="1" type="ORF">AVENLUH5627_03043</name>
</gene>
<sequence>MSVAKDIRKNFNLFADGKGYAGQTDEFNPPELTLQTEEYRAGGMDAPVDITTGMEKLVADFTLNSHSKDVLSLFGIKEGSKTQFTVREAMESFDGTVTAVVHNMTGKIVKISSGAAKAGELPKDKYDLSLTYYKKTIGGTVVHEIDVENMVRIINGNDVLADIRSALGM</sequence>
<dbReference type="PATRIC" id="fig|52133.18.peg.3117"/>
<organism evidence="1 2">
    <name type="scientific">Acinetobacter venetianus</name>
    <dbReference type="NCBI Taxonomy" id="52133"/>
    <lineage>
        <taxon>Bacteria</taxon>
        <taxon>Pseudomonadati</taxon>
        <taxon>Pseudomonadota</taxon>
        <taxon>Gammaproteobacteria</taxon>
        <taxon>Moraxellales</taxon>
        <taxon>Moraxellaceae</taxon>
        <taxon>Acinetobacter</taxon>
    </lineage>
</organism>
<evidence type="ECO:0000313" key="1">
    <source>
        <dbReference type="EMBL" id="KXZ64583.1"/>
    </source>
</evidence>
<accession>A0A150HLC1</accession>
<dbReference type="EMBL" id="JRUE01000229">
    <property type="protein sequence ID" value="KXZ64583.1"/>
    <property type="molecule type" value="Genomic_DNA"/>
</dbReference>
<proteinExistence type="predicted"/>
<evidence type="ECO:0000313" key="2">
    <source>
        <dbReference type="Proteomes" id="UP000075680"/>
    </source>
</evidence>
<dbReference type="RefSeq" id="WP_061519600.1">
    <property type="nucleotide sequence ID" value="NZ_JRUE01000229.1"/>
</dbReference>
<dbReference type="NCBIfam" id="TIGR01611">
    <property type="entry name" value="tail_tube"/>
    <property type="match status" value="1"/>
</dbReference>